<dbReference type="InterPro" id="IPR009000">
    <property type="entry name" value="Transl_B-barrel_sf"/>
</dbReference>
<protein>
    <recommendedName>
        <fullName evidence="11 12">Elongation factor 4</fullName>
        <shortName evidence="12">EF-4</shortName>
        <ecNumber evidence="11 12">3.6.5.n1</ecNumber>
    </recommendedName>
    <alternativeName>
        <fullName evidence="12">Ribosomal back-translocase LepA</fullName>
    </alternativeName>
</protein>
<dbReference type="SUPFAM" id="SSF50447">
    <property type="entry name" value="Translation proteins"/>
    <property type="match status" value="1"/>
</dbReference>
<keyword evidence="6 12" id="KW-0342">GTP-binding</keyword>
<keyword evidence="2 12" id="KW-1003">Cell membrane</keyword>
<dbReference type="Pfam" id="PF00679">
    <property type="entry name" value="EFG_C"/>
    <property type="match status" value="1"/>
</dbReference>
<dbReference type="HOGENOM" id="CLU_009995_3_3_6"/>
<dbReference type="CDD" id="cd03709">
    <property type="entry name" value="lepA_C"/>
    <property type="match status" value="1"/>
</dbReference>
<dbReference type="FunFam" id="3.30.70.870:FF:000004">
    <property type="entry name" value="Translation factor GUF1, mitochondrial"/>
    <property type="match status" value="1"/>
</dbReference>
<accession>E8Q6F7</accession>
<dbReference type="InterPro" id="IPR005225">
    <property type="entry name" value="Small_GTP-bd"/>
</dbReference>
<keyword evidence="7 12" id="KW-0472">Membrane</keyword>
<dbReference type="FunFam" id="2.40.30.10:FF:000015">
    <property type="entry name" value="Translation factor GUF1, mitochondrial"/>
    <property type="match status" value="1"/>
</dbReference>
<dbReference type="SUPFAM" id="SSF54980">
    <property type="entry name" value="EF-G C-terminal domain-like"/>
    <property type="match status" value="2"/>
</dbReference>
<comment type="subcellular location">
    <subcellularLocation>
        <location evidence="12">Cell inner membrane</location>
        <topology evidence="12">Peripheral membrane protein</topology>
        <orientation evidence="12">Cytoplasmic side</orientation>
    </subcellularLocation>
</comment>
<evidence type="ECO:0000256" key="8">
    <source>
        <dbReference type="ARBA" id="ARBA00050293"/>
    </source>
</evidence>
<dbReference type="GO" id="GO:0045727">
    <property type="term" value="P:positive regulation of translation"/>
    <property type="evidence" value="ECO:0007669"/>
    <property type="project" value="UniProtKB-UniRule"/>
</dbReference>
<dbReference type="GO" id="GO:0003746">
    <property type="term" value="F:translation elongation factor activity"/>
    <property type="evidence" value="ECO:0007669"/>
    <property type="project" value="UniProtKB-UniRule"/>
</dbReference>
<keyword evidence="5 12" id="KW-0648">Protein biosynthesis</keyword>
<dbReference type="GO" id="GO:0005525">
    <property type="term" value="F:GTP binding"/>
    <property type="evidence" value="ECO:0007669"/>
    <property type="project" value="UniProtKB-UniRule"/>
</dbReference>
<evidence type="ECO:0000256" key="3">
    <source>
        <dbReference type="ARBA" id="ARBA00022741"/>
    </source>
</evidence>
<evidence type="ECO:0000256" key="6">
    <source>
        <dbReference type="ARBA" id="ARBA00023134"/>
    </source>
</evidence>
<evidence type="ECO:0000256" key="12">
    <source>
        <dbReference type="HAMAP-Rule" id="MF_00071"/>
    </source>
</evidence>
<dbReference type="InterPro" id="IPR006297">
    <property type="entry name" value="EF-4"/>
</dbReference>
<keyword evidence="15" id="KW-1185">Reference proteome</keyword>
<dbReference type="FunFam" id="3.40.50.300:FF:000078">
    <property type="entry name" value="Elongation factor 4"/>
    <property type="match status" value="1"/>
</dbReference>
<comment type="similarity">
    <text evidence="1 12">Belongs to the TRAFAC class translation factor GTPase superfamily. Classic translation factor GTPase family. LepA subfamily.</text>
</comment>
<evidence type="ECO:0000256" key="10">
    <source>
        <dbReference type="ARBA" id="ARBA00061052"/>
    </source>
</evidence>
<dbReference type="HAMAP" id="MF_00071">
    <property type="entry name" value="LepA"/>
    <property type="match status" value="1"/>
</dbReference>
<evidence type="ECO:0000313" key="15">
    <source>
        <dbReference type="Proteomes" id="UP000007464"/>
    </source>
</evidence>
<dbReference type="STRING" id="859654.BVAF_544"/>
<keyword evidence="4 12" id="KW-0378">Hydrolase</keyword>
<evidence type="ECO:0000256" key="7">
    <source>
        <dbReference type="ARBA" id="ARBA00023136"/>
    </source>
</evidence>
<dbReference type="KEGG" id="bva:BVAF_544"/>
<dbReference type="Proteomes" id="UP000007464">
    <property type="component" value="Chromosome"/>
</dbReference>
<evidence type="ECO:0000256" key="11">
    <source>
        <dbReference type="ARBA" id="ARBA00066744"/>
    </source>
</evidence>
<gene>
    <name evidence="12 14" type="primary">lepA</name>
    <name evidence="14" type="ordered locus">BVAF_544</name>
</gene>
<dbReference type="PANTHER" id="PTHR43512:SF4">
    <property type="entry name" value="TRANSLATION FACTOR GUF1 HOMOLOG, CHLOROPLASTIC"/>
    <property type="match status" value="1"/>
</dbReference>
<dbReference type="GO" id="GO:0003924">
    <property type="term" value="F:GTPase activity"/>
    <property type="evidence" value="ECO:0007669"/>
    <property type="project" value="UniProtKB-UniRule"/>
</dbReference>
<dbReference type="PROSITE" id="PS00301">
    <property type="entry name" value="G_TR_1"/>
    <property type="match status" value="1"/>
</dbReference>
<dbReference type="OrthoDB" id="9804431at2"/>
<dbReference type="InterPro" id="IPR013842">
    <property type="entry name" value="LepA_CTD"/>
</dbReference>
<dbReference type="InterPro" id="IPR000795">
    <property type="entry name" value="T_Tr_GTP-bd_dom"/>
</dbReference>
<proteinExistence type="inferred from homology"/>
<feature type="binding site" evidence="12">
    <location>
        <begin position="14"/>
        <end position="19"/>
    </location>
    <ligand>
        <name>GTP</name>
        <dbReference type="ChEBI" id="CHEBI:37565"/>
    </ligand>
</feature>
<dbReference type="GO" id="GO:0043022">
    <property type="term" value="F:ribosome binding"/>
    <property type="evidence" value="ECO:0007669"/>
    <property type="project" value="UniProtKB-UniRule"/>
</dbReference>
<dbReference type="InterPro" id="IPR027417">
    <property type="entry name" value="P-loop_NTPase"/>
</dbReference>
<dbReference type="RefSeq" id="WP_013516851.1">
    <property type="nucleotide sequence ID" value="NC_014909.2"/>
</dbReference>
<dbReference type="NCBIfam" id="TIGR01393">
    <property type="entry name" value="lepA"/>
    <property type="match status" value="1"/>
</dbReference>
<organism evidence="14 15">
    <name type="scientific">Blochmanniella vafra (strain BVAF)</name>
    <dbReference type="NCBI Taxonomy" id="859654"/>
    <lineage>
        <taxon>Bacteria</taxon>
        <taxon>Pseudomonadati</taxon>
        <taxon>Pseudomonadota</taxon>
        <taxon>Gammaproteobacteria</taxon>
        <taxon>Enterobacterales</taxon>
        <taxon>Enterobacteriaceae</taxon>
        <taxon>ant endosymbionts</taxon>
        <taxon>Candidatus Blochmanniella</taxon>
    </lineage>
</organism>
<dbReference type="CDD" id="cd01890">
    <property type="entry name" value="LepA"/>
    <property type="match status" value="1"/>
</dbReference>
<dbReference type="PRINTS" id="PR00315">
    <property type="entry name" value="ELONGATNFCT"/>
</dbReference>
<feature type="binding site" evidence="12">
    <location>
        <begin position="131"/>
        <end position="134"/>
    </location>
    <ligand>
        <name>GTP</name>
        <dbReference type="ChEBI" id="CHEBI:37565"/>
    </ligand>
</feature>
<dbReference type="PANTHER" id="PTHR43512">
    <property type="entry name" value="TRANSLATION FACTOR GUF1-RELATED"/>
    <property type="match status" value="1"/>
</dbReference>
<reference evidence="14 15" key="1">
    <citation type="journal article" date="2010" name="BMC Genomics">
        <title>Unprecedented loss of ammonia assimilation capability in a urease-encoding bacterial mutualist.</title>
        <authorList>
            <person name="Williams L.E."/>
            <person name="Wernegreen J.J."/>
        </authorList>
    </citation>
    <scope>NUCLEOTIDE SEQUENCE [LARGE SCALE GENOMIC DNA]</scope>
    <source>
        <strain evidence="14 15">BVAF</strain>
    </source>
</reference>
<dbReference type="InterPro" id="IPR035647">
    <property type="entry name" value="EFG_III/V"/>
</dbReference>
<evidence type="ECO:0000256" key="5">
    <source>
        <dbReference type="ARBA" id="ARBA00022917"/>
    </source>
</evidence>
<dbReference type="EMBL" id="CP002189">
    <property type="protein sequence ID" value="ADV33926.1"/>
    <property type="molecule type" value="Genomic_DNA"/>
</dbReference>
<dbReference type="InterPro" id="IPR035654">
    <property type="entry name" value="LepA_IV"/>
</dbReference>
<dbReference type="Pfam" id="PF00009">
    <property type="entry name" value="GTP_EFTU"/>
    <property type="match status" value="1"/>
</dbReference>
<keyword evidence="3 12" id="KW-0547">Nucleotide-binding</keyword>
<feature type="domain" description="Tr-type G" evidence="13">
    <location>
        <begin position="2"/>
        <end position="184"/>
    </location>
</feature>
<comment type="similarity">
    <text evidence="10">Belongs to the GTP-binding elongation factor family. LepA subfamily.</text>
</comment>
<evidence type="ECO:0000256" key="9">
    <source>
        <dbReference type="ARBA" id="ARBA00057626"/>
    </source>
</evidence>
<dbReference type="SUPFAM" id="SSF52540">
    <property type="entry name" value="P-loop containing nucleoside triphosphate hydrolases"/>
    <property type="match status" value="1"/>
</dbReference>
<dbReference type="FunFam" id="3.30.70.2570:FF:000001">
    <property type="entry name" value="Translation factor GUF1, mitochondrial"/>
    <property type="match status" value="1"/>
</dbReference>
<keyword evidence="12" id="KW-0997">Cell inner membrane</keyword>
<dbReference type="Gene3D" id="3.30.70.2570">
    <property type="entry name" value="Elongation factor 4, C-terminal domain"/>
    <property type="match status" value="1"/>
</dbReference>
<dbReference type="InterPro" id="IPR031157">
    <property type="entry name" value="G_TR_CS"/>
</dbReference>
<dbReference type="GO" id="GO:0005886">
    <property type="term" value="C:plasma membrane"/>
    <property type="evidence" value="ECO:0007669"/>
    <property type="project" value="UniProtKB-SubCell"/>
</dbReference>
<comment type="catalytic activity">
    <reaction evidence="8 12">
        <text>GTP + H2O = GDP + phosphate + H(+)</text>
        <dbReference type="Rhea" id="RHEA:19669"/>
        <dbReference type="ChEBI" id="CHEBI:15377"/>
        <dbReference type="ChEBI" id="CHEBI:15378"/>
        <dbReference type="ChEBI" id="CHEBI:37565"/>
        <dbReference type="ChEBI" id="CHEBI:43474"/>
        <dbReference type="ChEBI" id="CHEBI:58189"/>
        <dbReference type="EC" id="3.6.5.n1"/>
    </reaction>
</comment>
<dbReference type="Pfam" id="PF06421">
    <property type="entry name" value="LepA_C"/>
    <property type="match status" value="1"/>
</dbReference>
<comment type="function">
    <text evidence="9 12">Required for accurate and efficient protein synthesis under certain stress conditions. May act as a fidelity factor of the translation reaction, by catalyzing a one-codon backward translocation of tRNAs on improperly translocated ribosomes. Back-translocation proceeds from a post-translocation (POST) complex to a pre-translocation (PRE) complex, thus giving elongation factor G a second chance to translocate the tRNAs correctly. Binds to ribosomes in a GTP-dependent manner.</text>
</comment>
<evidence type="ECO:0000256" key="2">
    <source>
        <dbReference type="ARBA" id="ARBA00022475"/>
    </source>
</evidence>
<dbReference type="PROSITE" id="PS51722">
    <property type="entry name" value="G_TR_2"/>
    <property type="match status" value="1"/>
</dbReference>
<dbReference type="InterPro" id="IPR000640">
    <property type="entry name" value="EFG_V-like"/>
</dbReference>
<dbReference type="Gene3D" id="3.30.70.240">
    <property type="match status" value="1"/>
</dbReference>
<dbReference type="AlphaFoldDB" id="E8Q6F7"/>
<dbReference type="GO" id="GO:0097216">
    <property type="term" value="F:guanosine tetraphosphate binding"/>
    <property type="evidence" value="ECO:0007669"/>
    <property type="project" value="UniProtKB-ARBA"/>
</dbReference>
<dbReference type="Gene3D" id="2.40.30.10">
    <property type="entry name" value="Translation factors"/>
    <property type="match status" value="1"/>
</dbReference>
<name>E8Q6F7_BLOVB</name>
<evidence type="ECO:0000256" key="4">
    <source>
        <dbReference type="ARBA" id="ARBA00022801"/>
    </source>
</evidence>
<dbReference type="NCBIfam" id="TIGR00231">
    <property type="entry name" value="small_GTP"/>
    <property type="match status" value="1"/>
</dbReference>
<sequence>MKYIRNFSIIAHVNHGKSTLSDRFIQMCGGLNEREMKSQVLDSMDLERERGITIKSQSVTLNYVSKNGERYKLNLIDTPGHVDFTHEVFRSLSACEGALLVIDASQGIEAQTVANYQIAMEMNLKVLVILNKVDLLTANIEQMSRTIHNVIGTNIKDIILCSSKTGFGVSKILECLIDNVPPPQGDPNAPLQVLIIDSWFNKYLGVVSLICVKNGVIHKGDMLKSMSTEKIFVVEQIGIFTPKQIECALLHCGEVGWLVYASKHIASAEVGDTLTAVADPAKVALPKFKKVQHCVYSGLFPVGSTTHKFFSDALYKLSLNDASLHYEPENSEYLGLGFRCGFLGLLHMDIIQERLKREYSVDLVATAPEVAYEILTIGNKILSVDNAAKFLSIPNIKEIREPIALCSFVFPKIYLGRIIELCTKKRGVQISLNYKKDQVSLIYELPMSEIILDFFDNIKSISRGYASFEYEFKRFQVSDVVCLEILINGKRINELAMITHRTLVRRKGYALINRLQLLIPRQQFDISIQAAIGNRIICRNTVKQLRKNVTHKCYGGDITRKNKLLYNQKMGKKRMKQLGNVSLTRGAFLSLLSRND</sequence>
<dbReference type="InterPro" id="IPR038363">
    <property type="entry name" value="LepA_C_sf"/>
</dbReference>
<dbReference type="EC" id="3.6.5.n1" evidence="11 12"/>
<dbReference type="Gene3D" id="3.30.70.870">
    <property type="entry name" value="Elongation Factor G (Translational Gtpase), domain 3"/>
    <property type="match status" value="1"/>
</dbReference>
<dbReference type="Gene3D" id="3.40.50.300">
    <property type="entry name" value="P-loop containing nucleotide triphosphate hydrolases"/>
    <property type="match status" value="1"/>
</dbReference>
<evidence type="ECO:0000256" key="1">
    <source>
        <dbReference type="ARBA" id="ARBA00005454"/>
    </source>
</evidence>
<evidence type="ECO:0000259" key="13">
    <source>
        <dbReference type="PROSITE" id="PS51722"/>
    </source>
</evidence>
<evidence type="ECO:0000313" key="14">
    <source>
        <dbReference type="EMBL" id="ADV33926.1"/>
    </source>
</evidence>